<dbReference type="AlphaFoldDB" id="A0A7K0C919"/>
<proteinExistence type="predicted"/>
<evidence type="ECO:0000313" key="4">
    <source>
        <dbReference type="Proteomes" id="UP000487268"/>
    </source>
</evidence>
<name>A0A7K0C919_9ACTN</name>
<evidence type="ECO:0000256" key="2">
    <source>
        <dbReference type="SAM" id="SignalP"/>
    </source>
</evidence>
<dbReference type="PROSITE" id="PS51257">
    <property type="entry name" value="PROKAR_LIPOPROTEIN"/>
    <property type="match status" value="1"/>
</dbReference>
<comment type="caution">
    <text evidence="3">The sequence shown here is derived from an EMBL/GenBank/DDBJ whole genome shotgun (WGS) entry which is preliminary data.</text>
</comment>
<evidence type="ECO:0000313" key="3">
    <source>
        <dbReference type="EMBL" id="MQY09886.1"/>
    </source>
</evidence>
<dbReference type="RefSeq" id="WP_153542284.1">
    <property type="nucleotide sequence ID" value="NZ_WEGH01000009.1"/>
</dbReference>
<feature type="signal peptide" evidence="2">
    <location>
        <begin position="1"/>
        <end position="28"/>
    </location>
</feature>
<evidence type="ECO:0000256" key="1">
    <source>
        <dbReference type="SAM" id="MobiDB-lite"/>
    </source>
</evidence>
<organism evidence="3 4">
    <name type="scientific">Actinomadura macrotermitis</name>
    <dbReference type="NCBI Taxonomy" id="2585200"/>
    <lineage>
        <taxon>Bacteria</taxon>
        <taxon>Bacillati</taxon>
        <taxon>Actinomycetota</taxon>
        <taxon>Actinomycetes</taxon>
        <taxon>Streptosporangiales</taxon>
        <taxon>Thermomonosporaceae</taxon>
        <taxon>Actinomadura</taxon>
    </lineage>
</organism>
<keyword evidence="2" id="KW-0732">Signal</keyword>
<feature type="chain" id="PRO_5039544514" evidence="2">
    <location>
        <begin position="29"/>
        <end position="267"/>
    </location>
</feature>
<feature type="region of interest" description="Disordered" evidence="1">
    <location>
        <begin position="31"/>
        <end position="58"/>
    </location>
</feature>
<protein>
    <submittedName>
        <fullName evidence="3">Uncharacterized protein</fullName>
    </submittedName>
</protein>
<reference evidence="3 4" key="1">
    <citation type="submission" date="2019-10" db="EMBL/GenBank/DDBJ databases">
        <title>Actinomadura rubteroloni sp. nov. and Actinomadura macrotermitis sp. nov., isolated from the gut of fungus growing-termite Macrotermes natalensis.</title>
        <authorList>
            <person name="Benndorf R."/>
            <person name="Martin K."/>
            <person name="Kuefner M."/>
            <person name="De Beer W."/>
            <person name="Kaster A.-K."/>
            <person name="Vollmers J."/>
            <person name="Poulsen M."/>
            <person name="Beemelmanns C."/>
        </authorList>
    </citation>
    <scope>NUCLEOTIDE SEQUENCE [LARGE SCALE GENOMIC DNA]</scope>
    <source>
        <strain evidence="3 4">RB68</strain>
    </source>
</reference>
<sequence>MIRPTLAPASRRALAPLLCLAPTAALLAGCGTQGPRSAPPSPSPAPASSSSGGPCSPAAGASGIACGPGDLFAGPPDSLDKVRARLLTMKDLKSGHYQRTVNMRKETKGRNVIPGCDIRWTNVTHPGTQYVQAGFEKFWRDFPEYRANNSDNNNSRYGFHQFAILYPDEASREADFRRAWKSKCSGSSWYYKRSETTDGQWRISRLMQPYRCRNGGLCFNISDYLQRGPLLIVAMTGEGGTGTTAPPALVKEADGYRAALIKRMNGR</sequence>
<accession>A0A7K0C919</accession>
<gene>
    <name evidence="3" type="ORF">ACRB68_80160</name>
</gene>
<dbReference type="Proteomes" id="UP000487268">
    <property type="component" value="Unassembled WGS sequence"/>
</dbReference>
<feature type="compositionally biased region" description="Low complexity" evidence="1">
    <location>
        <begin position="46"/>
        <end position="58"/>
    </location>
</feature>
<dbReference type="EMBL" id="WEGH01000009">
    <property type="protein sequence ID" value="MQY09886.1"/>
    <property type="molecule type" value="Genomic_DNA"/>
</dbReference>
<keyword evidence="4" id="KW-1185">Reference proteome</keyword>